<dbReference type="AlphaFoldDB" id="A0A974BPI4"/>
<dbReference type="Proteomes" id="UP000694892">
    <property type="component" value="Unassembled WGS sequence"/>
</dbReference>
<proteinExistence type="predicted"/>
<protein>
    <submittedName>
        <fullName evidence="1">Uncharacterized protein</fullName>
    </submittedName>
</protein>
<dbReference type="EMBL" id="KV477847">
    <property type="protein sequence ID" value="OCT55677.1"/>
    <property type="molecule type" value="Genomic_DNA"/>
</dbReference>
<reference evidence="1" key="1">
    <citation type="submission" date="2016-05" db="EMBL/GenBank/DDBJ databases">
        <title>WGS assembly of Xenopus laevis.</title>
        <authorList>
            <person name="Session A."/>
            <person name="Uno Y."/>
            <person name="Kwon T."/>
            <person name="Chapman J."/>
            <person name="Toyoda A."/>
            <person name="Takahashi S."/>
            <person name="Fukui A."/>
            <person name="Hikosaka A."/>
            <person name="Putnam N."/>
            <person name="Stites J."/>
            <person name="Van Heeringen S."/>
            <person name="Quigley I."/>
            <person name="Heinz S."/>
            <person name="Hellsten U."/>
            <person name="Lyons J."/>
            <person name="Suzuki A."/>
            <person name="Kondo M."/>
            <person name="Ogino H."/>
            <person name="Ochi H."/>
            <person name="Bogdanovic O."/>
            <person name="Lister R."/>
            <person name="Georgiou G."/>
            <person name="Paranjpe S."/>
            <person name="Van Kruijsbergen I."/>
            <person name="Mozaffari S."/>
            <person name="Shu S."/>
            <person name="Schmutz J."/>
            <person name="Jenkins J."/>
            <person name="Grimwood J."/>
            <person name="Carlson J."/>
            <person name="Mitros T."/>
            <person name="Simakov O."/>
            <person name="Heald R."/>
            <person name="Miller K."/>
            <person name="Haudenschild C."/>
            <person name="Kuroki Y."/>
            <person name="Tanaka T."/>
            <person name="Michiue T."/>
            <person name="Watanabe M."/>
            <person name="Kinoshita T."/>
            <person name="Ohta Y."/>
            <person name="Mawaribuchi S."/>
            <person name="Suzuki Y."/>
            <person name="Haramoto Y."/>
            <person name="Yamamoto T."/>
            <person name="Takagi C."/>
            <person name="Kitzman J."/>
            <person name="Shendure J."/>
            <person name="Nakayama T."/>
            <person name="Izutsu Y."/>
            <person name="Robert J."/>
            <person name="Dichmann D."/>
            <person name="Flajnik M."/>
            <person name="Houston D."/>
            <person name="Marcotte E."/>
            <person name="Wallingford J."/>
            <person name="Ito Y."/>
            <person name="Asashima M."/>
            <person name="Ueno N."/>
            <person name="Matsuda Y."/>
            <person name="Jan Veenstra G."/>
            <person name="Fujiyama A."/>
            <person name="Harland R."/>
            <person name="Taira M."/>
            <person name="Rokhsar D.S."/>
        </authorList>
    </citation>
    <scope>NUCLEOTIDE SEQUENCE</scope>
    <source>
        <strain evidence="1">J</strain>
        <tissue evidence="1">Blood</tissue>
    </source>
</reference>
<sequence length="93" mass="10864">MLHQTRSSNQVVTEYASKKSKNVLFLPTALPDYPLYYPVLLFLFPVQKNMLHHSHYILKNVSLYYSFQLFLDSLFDSDVLAPLAFYLCSPHSF</sequence>
<gene>
    <name evidence="1" type="ORF">XELAEV_18000176mg</name>
</gene>
<organism evidence="1">
    <name type="scientific">Xenopus laevis</name>
    <name type="common">African clawed frog</name>
    <dbReference type="NCBI Taxonomy" id="8355"/>
    <lineage>
        <taxon>Eukaryota</taxon>
        <taxon>Metazoa</taxon>
        <taxon>Chordata</taxon>
        <taxon>Craniata</taxon>
        <taxon>Vertebrata</taxon>
        <taxon>Euteleostomi</taxon>
        <taxon>Amphibia</taxon>
        <taxon>Batrachia</taxon>
        <taxon>Anura</taxon>
        <taxon>Pipoidea</taxon>
        <taxon>Pipidae</taxon>
        <taxon>Xenopodinae</taxon>
        <taxon>Xenopus</taxon>
        <taxon>Xenopus</taxon>
    </lineage>
</organism>
<name>A0A974BPI4_XENLA</name>
<evidence type="ECO:0000313" key="1">
    <source>
        <dbReference type="EMBL" id="OCT55677.1"/>
    </source>
</evidence>
<accession>A0A974BPI4</accession>